<reference evidence="9" key="2">
    <citation type="submission" date="2023-05" db="EMBL/GenBank/DDBJ databases">
        <authorList>
            <consortium name="Lawrence Berkeley National Laboratory"/>
            <person name="Steindorff A."/>
            <person name="Hensen N."/>
            <person name="Bonometti L."/>
            <person name="Westerberg I."/>
            <person name="Brannstrom I.O."/>
            <person name="Guillou S."/>
            <person name="Cros-Aarteil S."/>
            <person name="Calhoun S."/>
            <person name="Haridas S."/>
            <person name="Kuo A."/>
            <person name="Mondo S."/>
            <person name="Pangilinan J."/>
            <person name="Riley R."/>
            <person name="Labutti K."/>
            <person name="Andreopoulos B."/>
            <person name="Lipzen A."/>
            <person name="Chen C."/>
            <person name="Yanf M."/>
            <person name="Daum C."/>
            <person name="Ng V."/>
            <person name="Clum A."/>
            <person name="Ohm R."/>
            <person name="Martin F."/>
            <person name="Silar P."/>
            <person name="Natvig D."/>
            <person name="Lalanne C."/>
            <person name="Gautier V."/>
            <person name="Ament-Velasquez S.L."/>
            <person name="Kruys A."/>
            <person name="Hutchinson M.I."/>
            <person name="Powell A.J."/>
            <person name="Barry K."/>
            <person name="Miller A.N."/>
            <person name="Grigoriev I.V."/>
            <person name="Debuchy R."/>
            <person name="Gladieux P."/>
            <person name="Thoren M.H."/>
            <person name="Johannesson H."/>
        </authorList>
    </citation>
    <scope>NUCLEOTIDE SEQUENCE</scope>
    <source>
        <strain evidence="9">PSN309</strain>
    </source>
</reference>
<comment type="caution">
    <text evidence="9">The sequence shown here is derived from an EMBL/GenBank/DDBJ whole genome shotgun (WGS) entry which is preliminary data.</text>
</comment>
<keyword evidence="6" id="KW-0813">Transport</keyword>
<dbReference type="GO" id="GO:0005375">
    <property type="term" value="F:copper ion transmembrane transporter activity"/>
    <property type="evidence" value="ECO:0007669"/>
    <property type="project" value="UniProtKB-UniRule"/>
</dbReference>
<dbReference type="EMBL" id="MU864360">
    <property type="protein sequence ID" value="KAK4191255.1"/>
    <property type="molecule type" value="Genomic_DNA"/>
</dbReference>
<evidence type="ECO:0000256" key="5">
    <source>
        <dbReference type="ARBA" id="ARBA00023136"/>
    </source>
</evidence>
<sequence>MSLATFTLTTLTTLVPSITPSTTTVLRYDDGELERAIEGQKRECLIKMTWNWHTVDACFLAERWQVRSAGHMAMICISVLLLAVLLEAFRRLVKEYDHYLIRRHKKRLPGSSDPLYPAARGMDFELTGLANPPPTNPPATNPPPTNTLPTSLSPKPITNKPKKYKVYRPSFGAQLLRALLRAMHFAIAYIVMLLGMYYNGYILLCIFLGVFFGFLLFHWTRLEEGSKHDIDHADEATGCCCG</sequence>
<keyword evidence="3 6" id="KW-0812">Transmembrane</keyword>
<name>A0AAN6X1M2_9PEZI</name>
<keyword evidence="6" id="KW-0406">Ion transport</keyword>
<proteinExistence type="inferred from homology"/>
<evidence type="ECO:0000256" key="3">
    <source>
        <dbReference type="ARBA" id="ARBA00022692"/>
    </source>
</evidence>
<dbReference type="GO" id="GO:0016020">
    <property type="term" value="C:membrane"/>
    <property type="evidence" value="ECO:0007669"/>
    <property type="project" value="UniProtKB-SubCell"/>
</dbReference>
<evidence type="ECO:0000256" key="4">
    <source>
        <dbReference type="ARBA" id="ARBA00022989"/>
    </source>
</evidence>
<feature type="signal peptide" evidence="8">
    <location>
        <begin position="1"/>
        <end position="20"/>
    </location>
</feature>
<keyword evidence="10" id="KW-1185">Reference proteome</keyword>
<gene>
    <name evidence="9" type="ORF">QBC35DRAFT_520882</name>
</gene>
<dbReference type="InterPro" id="IPR007274">
    <property type="entry name" value="Cop_transporter"/>
</dbReference>
<protein>
    <recommendedName>
        <fullName evidence="6">Copper transport protein</fullName>
    </recommendedName>
</protein>
<reference evidence="9" key="1">
    <citation type="journal article" date="2023" name="Mol. Phylogenet. Evol.">
        <title>Genome-scale phylogeny and comparative genomics of the fungal order Sordariales.</title>
        <authorList>
            <person name="Hensen N."/>
            <person name="Bonometti L."/>
            <person name="Westerberg I."/>
            <person name="Brannstrom I.O."/>
            <person name="Guillou S."/>
            <person name="Cros-Aarteil S."/>
            <person name="Calhoun S."/>
            <person name="Haridas S."/>
            <person name="Kuo A."/>
            <person name="Mondo S."/>
            <person name="Pangilinan J."/>
            <person name="Riley R."/>
            <person name="LaButti K."/>
            <person name="Andreopoulos B."/>
            <person name="Lipzen A."/>
            <person name="Chen C."/>
            <person name="Yan M."/>
            <person name="Daum C."/>
            <person name="Ng V."/>
            <person name="Clum A."/>
            <person name="Steindorff A."/>
            <person name="Ohm R.A."/>
            <person name="Martin F."/>
            <person name="Silar P."/>
            <person name="Natvig D.O."/>
            <person name="Lalanne C."/>
            <person name="Gautier V."/>
            <person name="Ament-Velasquez S.L."/>
            <person name="Kruys A."/>
            <person name="Hutchinson M.I."/>
            <person name="Powell A.J."/>
            <person name="Barry K."/>
            <person name="Miller A.N."/>
            <person name="Grigoriev I.V."/>
            <person name="Debuchy R."/>
            <person name="Gladieux P."/>
            <person name="Hiltunen Thoren M."/>
            <person name="Johannesson H."/>
        </authorList>
    </citation>
    <scope>NUCLEOTIDE SEQUENCE</scope>
    <source>
        <strain evidence="9">PSN309</strain>
    </source>
</reference>
<feature type="transmembrane region" description="Helical" evidence="6">
    <location>
        <begin position="201"/>
        <end position="219"/>
    </location>
</feature>
<keyword evidence="5 6" id="KW-0472">Membrane</keyword>
<dbReference type="Pfam" id="PF04145">
    <property type="entry name" value="Ctr"/>
    <property type="match status" value="1"/>
</dbReference>
<feature type="compositionally biased region" description="Pro residues" evidence="7">
    <location>
        <begin position="131"/>
        <end position="146"/>
    </location>
</feature>
<accession>A0AAN6X1M2</accession>
<keyword evidence="4 6" id="KW-1133">Transmembrane helix</keyword>
<feature type="transmembrane region" description="Helical" evidence="6">
    <location>
        <begin position="69"/>
        <end position="89"/>
    </location>
</feature>
<evidence type="ECO:0000256" key="1">
    <source>
        <dbReference type="ARBA" id="ARBA00004141"/>
    </source>
</evidence>
<evidence type="ECO:0000256" key="6">
    <source>
        <dbReference type="RuleBase" id="RU367022"/>
    </source>
</evidence>
<evidence type="ECO:0000256" key="7">
    <source>
        <dbReference type="SAM" id="MobiDB-lite"/>
    </source>
</evidence>
<evidence type="ECO:0000313" key="9">
    <source>
        <dbReference type="EMBL" id="KAK4191255.1"/>
    </source>
</evidence>
<feature type="region of interest" description="Disordered" evidence="7">
    <location>
        <begin position="130"/>
        <end position="159"/>
    </location>
</feature>
<keyword evidence="6" id="KW-0187">Copper transport</keyword>
<keyword evidence="6" id="KW-0186">Copper</keyword>
<dbReference type="PANTHER" id="PTHR12483:SF73">
    <property type="entry name" value="COPPER TRANSPORT PROTEIN CTR3"/>
    <property type="match status" value="1"/>
</dbReference>
<evidence type="ECO:0000256" key="2">
    <source>
        <dbReference type="ARBA" id="ARBA00006921"/>
    </source>
</evidence>
<dbReference type="Proteomes" id="UP001302126">
    <property type="component" value="Unassembled WGS sequence"/>
</dbReference>
<evidence type="ECO:0000313" key="10">
    <source>
        <dbReference type="Proteomes" id="UP001302126"/>
    </source>
</evidence>
<feature type="chain" id="PRO_5042964317" description="Copper transport protein" evidence="8">
    <location>
        <begin position="21"/>
        <end position="242"/>
    </location>
</feature>
<evidence type="ECO:0000256" key="8">
    <source>
        <dbReference type="SAM" id="SignalP"/>
    </source>
</evidence>
<comment type="similarity">
    <text evidence="2 6">Belongs to the copper transporter (Ctr) (TC 1.A.56) family. SLC31A subfamily.</text>
</comment>
<keyword evidence="8" id="KW-0732">Signal</keyword>
<dbReference type="AlphaFoldDB" id="A0AAN6X1M2"/>
<comment type="subcellular location">
    <subcellularLocation>
        <location evidence="1 6">Membrane</location>
        <topology evidence="1 6">Multi-pass membrane protein</topology>
    </subcellularLocation>
</comment>
<organism evidence="9 10">
    <name type="scientific">Podospora australis</name>
    <dbReference type="NCBI Taxonomy" id="1536484"/>
    <lineage>
        <taxon>Eukaryota</taxon>
        <taxon>Fungi</taxon>
        <taxon>Dikarya</taxon>
        <taxon>Ascomycota</taxon>
        <taxon>Pezizomycotina</taxon>
        <taxon>Sordariomycetes</taxon>
        <taxon>Sordariomycetidae</taxon>
        <taxon>Sordariales</taxon>
        <taxon>Podosporaceae</taxon>
        <taxon>Podospora</taxon>
    </lineage>
</organism>
<dbReference type="PANTHER" id="PTHR12483">
    <property type="entry name" value="SOLUTE CARRIER FAMILY 31 COPPER TRANSPORTERS"/>
    <property type="match status" value="1"/>
</dbReference>